<dbReference type="Proteomes" id="UP000664628">
    <property type="component" value="Unassembled WGS sequence"/>
</dbReference>
<gene>
    <name evidence="3" type="ORF">J2I46_03700</name>
</gene>
<accession>A0ABS3JCF8</accession>
<reference evidence="3 4" key="1">
    <citation type="submission" date="2021-03" db="EMBL/GenBank/DDBJ databases">
        <title>Fibrella sp. HMF5405 genome sequencing and assembly.</title>
        <authorList>
            <person name="Kang H."/>
            <person name="Kim H."/>
            <person name="Bae S."/>
            <person name="Joh K."/>
        </authorList>
    </citation>
    <scope>NUCLEOTIDE SEQUENCE [LARGE SCALE GENOMIC DNA]</scope>
    <source>
        <strain evidence="3 4">HMF5405</strain>
    </source>
</reference>
<proteinExistence type="predicted"/>
<keyword evidence="1" id="KW-0812">Transmembrane</keyword>
<dbReference type="RefSeq" id="WP_207327577.1">
    <property type="nucleotide sequence ID" value="NZ_JAFMYW010000001.1"/>
</dbReference>
<dbReference type="Gene3D" id="3.40.630.10">
    <property type="entry name" value="Zn peptidases"/>
    <property type="match status" value="1"/>
</dbReference>
<organism evidence="3 4">
    <name type="scientific">Fibrella forsythiae</name>
    <dbReference type="NCBI Taxonomy" id="2817061"/>
    <lineage>
        <taxon>Bacteria</taxon>
        <taxon>Pseudomonadati</taxon>
        <taxon>Bacteroidota</taxon>
        <taxon>Cytophagia</taxon>
        <taxon>Cytophagales</taxon>
        <taxon>Spirosomataceae</taxon>
        <taxon>Fibrella</taxon>
    </lineage>
</organism>
<evidence type="ECO:0000256" key="1">
    <source>
        <dbReference type="SAM" id="Phobius"/>
    </source>
</evidence>
<dbReference type="InterPro" id="IPR007484">
    <property type="entry name" value="Peptidase_M28"/>
</dbReference>
<protein>
    <submittedName>
        <fullName evidence="3">M28 family peptidase</fullName>
    </submittedName>
</protein>
<keyword evidence="1" id="KW-0472">Membrane</keyword>
<dbReference type="Pfam" id="PF04389">
    <property type="entry name" value="Peptidase_M28"/>
    <property type="match status" value="1"/>
</dbReference>
<sequence>MHPLLNALCQLPHRGAATPNEREAARLLAEHLRNRGAAVRLEAFSTPQTYATVVYWITGLLLAGIGLALSGGFLVGQLGVILGGFALSQAWLYSNWREAPVTRFPGQHRAVNVLAQWSIPDKIPVKLHVILMAHYDTAPISILYSMKRQKTARATLILSLFLMTLGVVLSIIYTFGGTSPVVFWSLWGIALYHVVLAIVSTLGYLVKGYANGASDNATGVVAAIETAVRLQAASRSGALPGTLVEVVLPSAAEAGMLGSLAYLRKNKAEWPNGGQNTIVINFNTLGAGMLTVVEQTGTVEVIRYTNALTGVARQLLVQPDFALRAQTGQWHAADFDSVWFVREGIPALALCALDSDGGMPRIHQINDVPDLVDEAPMNTAVDLAASVVEHWYKQF</sequence>
<evidence type="ECO:0000313" key="4">
    <source>
        <dbReference type="Proteomes" id="UP000664628"/>
    </source>
</evidence>
<feature type="transmembrane region" description="Helical" evidence="1">
    <location>
        <begin position="181"/>
        <end position="206"/>
    </location>
</feature>
<name>A0ABS3JCF8_9BACT</name>
<feature type="transmembrane region" description="Helical" evidence="1">
    <location>
        <begin position="154"/>
        <end position="175"/>
    </location>
</feature>
<keyword evidence="4" id="KW-1185">Reference proteome</keyword>
<dbReference type="SUPFAM" id="SSF53187">
    <property type="entry name" value="Zn-dependent exopeptidases"/>
    <property type="match status" value="1"/>
</dbReference>
<evidence type="ECO:0000313" key="3">
    <source>
        <dbReference type="EMBL" id="MBO0947670.1"/>
    </source>
</evidence>
<comment type="caution">
    <text evidence="3">The sequence shown here is derived from an EMBL/GenBank/DDBJ whole genome shotgun (WGS) entry which is preliminary data.</text>
</comment>
<keyword evidence="1" id="KW-1133">Transmembrane helix</keyword>
<evidence type="ECO:0000259" key="2">
    <source>
        <dbReference type="Pfam" id="PF04389"/>
    </source>
</evidence>
<feature type="transmembrane region" description="Helical" evidence="1">
    <location>
        <begin position="54"/>
        <end position="87"/>
    </location>
</feature>
<dbReference type="EMBL" id="JAFMYW010000001">
    <property type="protein sequence ID" value="MBO0947670.1"/>
    <property type="molecule type" value="Genomic_DNA"/>
</dbReference>
<feature type="domain" description="Peptidase M28" evidence="2">
    <location>
        <begin position="208"/>
        <end position="387"/>
    </location>
</feature>